<dbReference type="Pfam" id="PF13185">
    <property type="entry name" value="GAF_2"/>
    <property type="match status" value="1"/>
</dbReference>
<dbReference type="SMART" id="SM00065">
    <property type="entry name" value="GAF"/>
    <property type="match status" value="1"/>
</dbReference>
<evidence type="ECO:0000259" key="2">
    <source>
        <dbReference type="SMART" id="SM00065"/>
    </source>
</evidence>
<dbReference type="Gene3D" id="3.30.450.40">
    <property type="match status" value="1"/>
</dbReference>
<dbReference type="InterPro" id="IPR041522">
    <property type="entry name" value="CdaR_GGDEF"/>
</dbReference>
<dbReference type="InterPro" id="IPR029016">
    <property type="entry name" value="GAF-like_dom_sf"/>
</dbReference>
<dbReference type="Pfam" id="PF17853">
    <property type="entry name" value="GGDEF_2"/>
    <property type="match status" value="1"/>
</dbReference>
<dbReference type="AlphaFoldDB" id="A0A498QH09"/>
<dbReference type="SUPFAM" id="SSF55781">
    <property type="entry name" value="GAF domain-like"/>
    <property type="match status" value="1"/>
</dbReference>
<dbReference type="PANTHER" id="PTHR33744">
    <property type="entry name" value="CARBOHYDRATE DIACID REGULATOR"/>
    <property type="match status" value="1"/>
</dbReference>
<feature type="domain" description="GAF" evidence="2">
    <location>
        <begin position="83"/>
        <end position="234"/>
    </location>
</feature>
<evidence type="ECO:0000313" key="3">
    <source>
        <dbReference type="EMBL" id="VBA44024.1"/>
    </source>
</evidence>
<dbReference type="InterPro" id="IPR042070">
    <property type="entry name" value="PucR_C-HTH_sf"/>
</dbReference>
<reference evidence="3 4" key="1">
    <citation type="submission" date="2018-09" db="EMBL/GenBank/DDBJ databases">
        <authorList>
            <person name="Tagini F."/>
        </authorList>
    </citation>
    <scope>NUCLEOTIDE SEQUENCE [LARGE SCALE GENOMIC DNA]</scope>
    <source>
        <strain evidence="3 4">MK136</strain>
    </source>
</reference>
<dbReference type="Gene3D" id="1.10.10.2840">
    <property type="entry name" value="PucR C-terminal helix-turn-helix domain"/>
    <property type="match status" value="1"/>
</dbReference>
<name>A0A498QH09_9MYCO</name>
<protein>
    <submittedName>
        <fullName evidence="3">Proline-responsive transcriptional activator PutR</fullName>
    </submittedName>
</protein>
<dbReference type="InterPro" id="IPR025736">
    <property type="entry name" value="PucR_C-HTH_dom"/>
</dbReference>
<accession>A0A498QH09</accession>
<dbReference type="EMBL" id="UPHP01000143">
    <property type="protein sequence ID" value="VBA44024.1"/>
    <property type="molecule type" value="Genomic_DNA"/>
</dbReference>
<evidence type="ECO:0000256" key="1">
    <source>
        <dbReference type="ARBA" id="ARBA00006754"/>
    </source>
</evidence>
<dbReference type="InterPro" id="IPR003018">
    <property type="entry name" value="GAF"/>
</dbReference>
<comment type="similarity">
    <text evidence="1">Belongs to the CdaR family.</text>
</comment>
<sequence>MSRIVADIAALLHSCRAGAAASDSTRAIARLADSLAQTGEQADLSSLQAPIEGIRSDYAGYLRRETELYRLLQTAQRLLGTAALEELLGVIVEATRDLIGSQVAHLNLVDRDEQFSTIRATTGARTETFRLQHTPAGAGFTGLVLRLRSPYVTKDYLSDPAIDHDPSGDASVRADRLVTMAGAPMLDNREPLGVLMVSWRRPVTVTDEQVDLLTSLASLAAVAVAAARRHEEARRSRIALEEANENFRRANSQLEWGAQAHDRLLALLLPGTRTDAVAETMNKLLGAKAAVLDPQGVILAAAPLSWRPVIGRGVLDGIAAGGRAGHVTGEGGASLWAAPAHSGGEALAVLVVERDDLLEMERLLLERAATATALLLATRHAISEAQFRSSADLVTDLVRGRRLETVERQAASLGLELSTPNVVLVTSTLTDRRRQTRSLFRGHAHRVGGLPGEIDGHLVAILPLADPHAAATDVATALHEAGLLVAVGASGPATGPSDIEHHYATALDCATAQDKLTGHGPATIETLGFVGLLLANPDRAQLSDFVHRRVGALEERDTDRHTSLIPTLEAYLDRDRSIRAAARHLHVHTNTVQQRLQRIETLLGVDLHTTASATELHLALRLRRLLRTMW</sequence>
<evidence type="ECO:0000313" key="4">
    <source>
        <dbReference type="Proteomes" id="UP000273307"/>
    </source>
</evidence>
<proteinExistence type="inferred from homology"/>
<dbReference type="RefSeq" id="WP_168990921.1">
    <property type="nucleotide sequence ID" value="NZ_UPHP01000143.1"/>
</dbReference>
<keyword evidence="4" id="KW-1185">Reference proteome</keyword>
<dbReference type="PANTHER" id="PTHR33744:SF1">
    <property type="entry name" value="DNA-BINDING TRANSCRIPTIONAL ACTIVATOR ADER"/>
    <property type="match status" value="1"/>
</dbReference>
<dbReference type="Pfam" id="PF13556">
    <property type="entry name" value="HTH_30"/>
    <property type="match status" value="1"/>
</dbReference>
<gene>
    <name evidence="3" type="primary">putR</name>
    <name evidence="3" type="ORF">LAUMK136_05409</name>
</gene>
<dbReference type="Proteomes" id="UP000273307">
    <property type="component" value="Unassembled WGS sequence"/>
</dbReference>
<dbReference type="InterPro" id="IPR051448">
    <property type="entry name" value="CdaR-like_regulators"/>
</dbReference>
<organism evidence="3 4">
    <name type="scientific">Mycobacterium attenuatum</name>
    <dbReference type="NCBI Taxonomy" id="2341086"/>
    <lineage>
        <taxon>Bacteria</taxon>
        <taxon>Bacillati</taxon>
        <taxon>Actinomycetota</taxon>
        <taxon>Actinomycetes</taxon>
        <taxon>Mycobacteriales</taxon>
        <taxon>Mycobacteriaceae</taxon>
        <taxon>Mycobacterium</taxon>
    </lineage>
</organism>